<evidence type="ECO:0000256" key="3">
    <source>
        <dbReference type="ARBA" id="ARBA00022475"/>
    </source>
</evidence>
<dbReference type="InterPro" id="IPR051502">
    <property type="entry name" value="RLP_Defense_Trigger"/>
</dbReference>
<feature type="signal peptide" evidence="12">
    <location>
        <begin position="1"/>
        <end position="21"/>
    </location>
</feature>
<dbReference type="STRING" id="4565.A0A3B6TER3"/>
<evidence type="ECO:0000256" key="5">
    <source>
        <dbReference type="ARBA" id="ARBA00022692"/>
    </source>
</evidence>
<dbReference type="OrthoDB" id="4691307at2759"/>
<keyword evidence="3" id="KW-1003">Cell membrane</keyword>
<keyword evidence="10" id="KW-0325">Glycoprotein</keyword>
<dbReference type="PANTHER" id="PTHR48062">
    <property type="entry name" value="RECEPTOR-LIKE PROTEIN 14"/>
    <property type="match status" value="1"/>
</dbReference>
<evidence type="ECO:0000256" key="12">
    <source>
        <dbReference type="SAM" id="SignalP"/>
    </source>
</evidence>
<dbReference type="InterPro" id="IPR001611">
    <property type="entry name" value="Leu-rich_rpt"/>
</dbReference>
<feature type="chain" id="PRO_5043181146" description="Leucine-rich repeat-containing N-terminal plant-type domain-containing protein" evidence="12">
    <location>
        <begin position="22"/>
        <end position="915"/>
    </location>
</feature>
<dbReference type="Pfam" id="PF00560">
    <property type="entry name" value="LRR_1"/>
    <property type="match status" value="10"/>
</dbReference>
<evidence type="ECO:0000313" key="14">
    <source>
        <dbReference type="EnsemblPlants" id="TraesCS7D02G144800.3"/>
    </source>
</evidence>
<evidence type="ECO:0000256" key="4">
    <source>
        <dbReference type="ARBA" id="ARBA00022614"/>
    </source>
</evidence>
<keyword evidence="6 12" id="KW-0732">Signal</keyword>
<dbReference type="OMA" id="GAGFEIW"/>
<dbReference type="InterPro" id="IPR013210">
    <property type="entry name" value="LRR_N_plant-typ"/>
</dbReference>
<dbReference type="Gramene" id="TraesCS7D03G0325300.3">
    <property type="protein sequence ID" value="TraesCS7D03G0325300.3.CDS"/>
    <property type="gene ID" value="TraesCS7D03G0325300"/>
</dbReference>
<dbReference type="Pfam" id="PF08263">
    <property type="entry name" value="LRRNT_2"/>
    <property type="match status" value="1"/>
</dbReference>
<comment type="similarity">
    <text evidence="2">Belongs to the RLP family.</text>
</comment>
<evidence type="ECO:0000313" key="15">
    <source>
        <dbReference type="Proteomes" id="UP000019116"/>
    </source>
</evidence>
<reference evidence="14" key="1">
    <citation type="submission" date="2018-08" db="EMBL/GenBank/DDBJ databases">
        <authorList>
            <person name="Rossello M."/>
        </authorList>
    </citation>
    <scope>NUCLEOTIDE SEQUENCE [LARGE SCALE GENOMIC DNA]</scope>
    <source>
        <strain evidence="14">cv. Chinese Spring</strain>
    </source>
</reference>
<dbReference type="Gene3D" id="3.80.10.10">
    <property type="entry name" value="Ribonuclease Inhibitor"/>
    <property type="match status" value="4"/>
</dbReference>
<dbReference type="PANTHER" id="PTHR48062:SF52">
    <property type="entry name" value="RECEPTOR-LIKE PROTEIN 8-RELATED"/>
    <property type="match status" value="1"/>
</dbReference>
<organism evidence="14">
    <name type="scientific">Triticum aestivum</name>
    <name type="common">Wheat</name>
    <dbReference type="NCBI Taxonomy" id="4565"/>
    <lineage>
        <taxon>Eukaryota</taxon>
        <taxon>Viridiplantae</taxon>
        <taxon>Streptophyta</taxon>
        <taxon>Embryophyta</taxon>
        <taxon>Tracheophyta</taxon>
        <taxon>Spermatophyta</taxon>
        <taxon>Magnoliopsida</taxon>
        <taxon>Liliopsida</taxon>
        <taxon>Poales</taxon>
        <taxon>Poaceae</taxon>
        <taxon>BOP clade</taxon>
        <taxon>Pooideae</taxon>
        <taxon>Triticodae</taxon>
        <taxon>Triticeae</taxon>
        <taxon>Triticinae</taxon>
        <taxon>Triticum</taxon>
    </lineage>
</organism>
<evidence type="ECO:0000256" key="9">
    <source>
        <dbReference type="ARBA" id="ARBA00023136"/>
    </source>
</evidence>
<evidence type="ECO:0000256" key="7">
    <source>
        <dbReference type="ARBA" id="ARBA00022737"/>
    </source>
</evidence>
<dbReference type="GO" id="GO:0005886">
    <property type="term" value="C:plasma membrane"/>
    <property type="evidence" value="ECO:0007669"/>
    <property type="project" value="UniProtKB-SubCell"/>
</dbReference>
<sequence length="915" mass="101718">MARPCTPSLAAALLCLVIISGERFLPQCAGCTRDDRRALLDIQSFLSEHLPSNYWDSSIRDCCQWRDVTCDSRTGRVTGLDLDAFPYPPASPLNTSLFLPLEELQSLSLKNVGINGCMPGAGFEIWSKLTKLKVLDLSGNMLNDSIITSLVALSTIRSLFLNYTALSSAVTIQQLSTMKLETLDLSDNAINGTISTGICNMEILQELHLNDNMLFGELPSCIGNLTSLRVLDLSNNLLRVKLPSPSFAKFTSLVKLSLSNNHLEGVLFLSSLSNNRQLTHLELASSGNDFQLQTENPATDMSAQLQVLVLRNCNLNGNSAVIPRFLLHQHSLDLIDMSNNNLGGYFPSWLIENNVNLSYLILRGNSFSGPLFPPPKVHINLQWLDASCNKLSKLTMEINVSLPNLQYLNLSDNSFQGVFPSSFNNMVSRVGVDLSSNNFLDDIGAAFKMIGIANLILSRNNFYGSLPQELPPHFSHLVLNDNKITGKIPESICFNIFLTVLDFSNNNLIGSLPTCIYALPLLVILNLKGNSLVGSIPSEICHLNRLIFLDVSRNNLSGPIPCLPNVQYLHLSENQFNGTFPLSLGTDIYTIDLQGNQFSGILPRLMFKAFPKLQIMLLERNMFEGMIPNDICHLKCLRLLDLSHNKLSGKLPSCLSNIGSDDESFNFQYSDRNITSIFLMFPVSSYQDLLAQYTKFISQPDQEEFMTKSRKDYYKGNMLNYMSGLDFSSNQLKGSIPESIGDMKWLRALNFSANYFDGSIPQSLSNLSDLESLDLSHNNLAGQIPSELAALRSLEVFSVAYNNLSGPTPGIKGQFITFDQSSYEGNPYLCGPPLLSCSEAPSVPELEENKEDDKVDDIILFGCSAMFYMVGFWTSMGVLYFKTSWRWSWFSVVDRFSDCVMAKLAIYTRKIRGAN</sequence>
<dbReference type="FunFam" id="3.80.10.10:FF:000095">
    <property type="entry name" value="LRR receptor-like serine/threonine-protein kinase GSO1"/>
    <property type="match status" value="1"/>
</dbReference>
<keyword evidence="9 11" id="KW-0472">Membrane</keyword>
<dbReference type="FunFam" id="3.80.10.10:FF:000213">
    <property type="entry name" value="Tyrosine-sulfated glycopeptide receptor 1"/>
    <property type="match status" value="1"/>
</dbReference>
<evidence type="ECO:0000259" key="13">
    <source>
        <dbReference type="Pfam" id="PF08263"/>
    </source>
</evidence>
<dbReference type="PROSITE" id="PS51450">
    <property type="entry name" value="LRR"/>
    <property type="match status" value="2"/>
</dbReference>
<evidence type="ECO:0000256" key="11">
    <source>
        <dbReference type="SAM" id="Phobius"/>
    </source>
</evidence>
<protein>
    <recommendedName>
        <fullName evidence="13">Leucine-rich repeat-containing N-terminal plant-type domain-containing protein</fullName>
    </recommendedName>
</protein>
<dbReference type="SMART" id="SM00369">
    <property type="entry name" value="LRR_TYP"/>
    <property type="match status" value="8"/>
</dbReference>
<keyword evidence="8 11" id="KW-1133">Transmembrane helix</keyword>
<comment type="subcellular location">
    <subcellularLocation>
        <location evidence="1">Cell membrane</location>
        <topology evidence="1">Single-pass type I membrane protein</topology>
    </subcellularLocation>
</comment>
<dbReference type="InterPro" id="IPR003591">
    <property type="entry name" value="Leu-rich_rpt_typical-subtyp"/>
</dbReference>
<accession>A0A3B6TER3</accession>
<dbReference type="Gramene" id="TraesCS7D02G144800.3">
    <property type="protein sequence ID" value="TraesCS7D02G144800.3"/>
    <property type="gene ID" value="TraesCS7D02G144800"/>
</dbReference>
<keyword evidence="5 11" id="KW-0812">Transmembrane</keyword>
<feature type="transmembrane region" description="Helical" evidence="11">
    <location>
        <begin position="858"/>
        <end position="881"/>
    </location>
</feature>
<dbReference type="InterPro" id="IPR032675">
    <property type="entry name" value="LRR_dom_sf"/>
</dbReference>
<dbReference type="PRINTS" id="PR00019">
    <property type="entry name" value="LEURICHRPT"/>
</dbReference>
<name>A0A3B6TER3_WHEAT</name>
<reference evidence="14" key="2">
    <citation type="submission" date="2018-10" db="UniProtKB">
        <authorList>
            <consortium name="EnsemblPlants"/>
        </authorList>
    </citation>
    <scope>IDENTIFICATION</scope>
</reference>
<dbReference type="SMART" id="SM00365">
    <property type="entry name" value="LRR_SD22"/>
    <property type="match status" value="5"/>
</dbReference>
<proteinExistence type="inferred from homology"/>
<keyword evidence="15" id="KW-1185">Reference proteome</keyword>
<dbReference type="Pfam" id="PF13855">
    <property type="entry name" value="LRR_8"/>
    <property type="match status" value="2"/>
</dbReference>
<keyword evidence="4" id="KW-0433">Leucine-rich repeat</keyword>
<dbReference type="AlphaFoldDB" id="A0A3B6TER3"/>
<dbReference type="Proteomes" id="UP000019116">
    <property type="component" value="Chromosome 7D"/>
</dbReference>
<evidence type="ECO:0000256" key="1">
    <source>
        <dbReference type="ARBA" id="ARBA00004251"/>
    </source>
</evidence>
<evidence type="ECO:0000256" key="10">
    <source>
        <dbReference type="ARBA" id="ARBA00023180"/>
    </source>
</evidence>
<evidence type="ECO:0000256" key="2">
    <source>
        <dbReference type="ARBA" id="ARBA00009592"/>
    </source>
</evidence>
<dbReference type="SUPFAM" id="SSF52058">
    <property type="entry name" value="L domain-like"/>
    <property type="match status" value="2"/>
</dbReference>
<evidence type="ECO:0000256" key="6">
    <source>
        <dbReference type="ARBA" id="ARBA00022729"/>
    </source>
</evidence>
<evidence type="ECO:0000256" key="8">
    <source>
        <dbReference type="ARBA" id="ARBA00022989"/>
    </source>
</evidence>
<keyword evidence="7" id="KW-0677">Repeat</keyword>
<dbReference type="EnsemblPlants" id="TraesCS7D02G144800.3">
    <property type="protein sequence ID" value="TraesCS7D02G144800.3"/>
    <property type="gene ID" value="TraesCS7D02G144800"/>
</dbReference>
<dbReference type="SMR" id="A0A3B6TER3"/>
<feature type="domain" description="Leucine-rich repeat-containing N-terminal plant-type" evidence="13">
    <location>
        <begin position="34"/>
        <end position="71"/>
    </location>
</feature>